<dbReference type="GO" id="GO:0004065">
    <property type="term" value="F:arylsulfatase activity"/>
    <property type="evidence" value="ECO:0007669"/>
    <property type="project" value="TreeGrafter"/>
</dbReference>
<evidence type="ECO:0000313" key="4">
    <source>
        <dbReference type="EMBL" id="GAG44548.1"/>
    </source>
</evidence>
<protein>
    <recommendedName>
        <fullName evidence="3">N-sulphoglucosamine sulphohydrolase C-terminal domain-containing protein</fullName>
    </recommendedName>
</protein>
<keyword evidence="2" id="KW-0378">Hydrolase</keyword>
<dbReference type="InterPro" id="IPR032506">
    <property type="entry name" value="SGSH_C"/>
</dbReference>
<sequence>IRAGTESGHVGAFWDFLPTATELAGMKPPDNLDGISFLPTLLGHDSRQKQHEYLYWEFATRGRNSQVVRMGAWKAVRLTPTSATEIYDLSTDVGEERNVAARHPDVVARAEALFRSEHTPSQDWPIPELD</sequence>
<feature type="domain" description="N-sulphoglucosamine sulphohydrolase C-terminal" evidence="3">
    <location>
        <begin position="14"/>
        <end position="101"/>
    </location>
</feature>
<dbReference type="AlphaFoldDB" id="X0Y768"/>
<dbReference type="PANTHER" id="PTHR42693:SF53">
    <property type="entry name" value="ENDO-4-O-SULFATASE"/>
    <property type="match status" value="1"/>
</dbReference>
<dbReference type="InterPro" id="IPR050738">
    <property type="entry name" value="Sulfatase"/>
</dbReference>
<evidence type="ECO:0000256" key="2">
    <source>
        <dbReference type="ARBA" id="ARBA00022801"/>
    </source>
</evidence>
<reference evidence="4" key="1">
    <citation type="journal article" date="2014" name="Front. Microbiol.">
        <title>High frequency of phylogenetically diverse reductive dehalogenase-homologous genes in deep subseafloor sedimentary metagenomes.</title>
        <authorList>
            <person name="Kawai M."/>
            <person name="Futagami T."/>
            <person name="Toyoda A."/>
            <person name="Takaki Y."/>
            <person name="Nishi S."/>
            <person name="Hori S."/>
            <person name="Arai W."/>
            <person name="Tsubouchi T."/>
            <person name="Morono Y."/>
            <person name="Uchiyama I."/>
            <person name="Ito T."/>
            <person name="Fujiyama A."/>
            <person name="Inagaki F."/>
            <person name="Takami H."/>
        </authorList>
    </citation>
    <scope>NUCLEOTIDE SEQUENCE</scope>
    <source>
        <strain evidence="4">Expedition CK06-06</strain>
    </source>
</reference>
<dbReference type="EMBL" id="BARS01052668">
    <property type="protein sequence ID" value="GAG44548.1"/>
    <property type="molecule type" value="Genomic_DNA"/>
</dbReference>
<comment type="similarity">
    <text evidence="1">Belongs to the sulfatase family.</text>
</comment>
<feature type="non-terminal residue" evidence="4">
    <location>
        <position position="1"/>
    </location>
</feature>
<dbReference type="Pfam" id="PF16347">
    <property type="entry name" value="SGSH_C"/>
    <property type="match status" value="1"/>
</dbReference>
<dbReference type="Gene3D" id="3.40.720.10">
    <property type="entry name" value="Alkaline Phosphatase, subunit A"/>
    <property type="match status" value="1"/>
</dbReference>
<name>X0Y768_9ZZZZ</name>
<accession>X0Y768</accession>
<comment type="caution">
    <text evidence="4">The sequence shown here is derived from an EMBL/GenBank/DDBJ whole genome shotgun (WGS) entry which is preliminary data.</text>
</comment>
<dbReference type="SUPFAM" id="SSF53649">
    <property type="entry name" value="Alkaline phosphatase-like"/>
    <property type="match status" value="1"/>
</dbReference>
<gene>
    <name evidence="4" type="ORF">S01H1_78275</name>
</gene>
<proteinExistence type="inferred from homology"/>
<dbReference type="InterPro" id="IPR017850">
    <property type="entry name" value="Alkaline_phosphatase_core_sf"/>
</dbReference>
<dbReference type="PANTHER" id="PTHR42693">
    <property type="entry name" value="ARYLSULFATASE FAMILY MEMBER"/>
    <property type="match status" value="1"/>
</dbReference>
<evidence type="ECO:0000259" key="3">
    <source>
        <dbReference type="Pfam" id="PF16347"/>
    </source>
</evidence>
<evidence type="ECO:0000256" key="1">
    <source>
        <dbReference type="ARBA" id="ARBA00008779"/>
    </source>
</evidence>
<organism evidence="4">
    <name type="scientific">marine sediment metagenome</name>
    <dbReference type="NCBI Taxonomy" id="412755"/>
    <lineage>
        <taxon>unclassified sequences</taxon>
        <taxon>metagenomes</taxon>
        <taxon>ecological metagenomes</taxon>
    </lineage>
</organism>